<name>A0A834TR46_9FABA</name>
<dbReference type="OrthoDB" id="10643843at2759"/>
<protein>
    <submittedName>
        <fullName evidence="1">Uncharacterized protein</fullName>
    </submittedName>
</protein>
<dbReference type="Proteomes" id="UP000634136">
    <property type="component" value="Unassembled WGS sequence"/>
</dbReference>
<dbReference type="EMBL" id="JAAIUW010000006">
    <property type="protein sequence ID" value="KAF7825807.1"/>
    <property type="molecule type" value="Genomic_DNA"/>
</dbReference>
<comment type="caution">
    <text evidence="1">The sequence shown here is derived from an EMBL/GenBank/DDBJ whole genome shotgun (WGS) entry which is preliminary data.</text>
</comment>
<evidence type="ECO:0000313" key="2">
    <source>
        <dbReference type="Proteomes" id="UP000634136"/>
    </source>
</evidence>
<organism evidence="1 2">
    <name type="scientific">Senna tora</name>
    <dbReference type="NCBI Taxonomy" id="362788"/>
    <lineage>
        <taxon>Eukaryota</taxon>
        <taxon>Viridiplantae</taxon>
        <taxon>Streptophyta</taxon>
        <taxon>Embryophyta</taxon>
        <taxon>Tracheophyta</taxon>
        <taxon>Spermatophyta</taxon>
        <taxon>Magnoliopsida</taxon>
        <taxon>eudicotyledons</taxon>
        <taxon>Gunneridae</taxon>
        <taxon>Pentapetalae</taxon>
        <taxon>rosids</taxon>
        <taxon>fabids</taxon>
        <taxon>Fabales</taxon>
        <taxon>Fabaceae</taxon>
        <taxon>Caesalpinioideae</taxon>
        <taxon>Cassia clade</taxon>
        <taxon>Senna</taxon>
    </lineage>
</organism>
<gene>
    <name evidence="1" type="ORF">G2W53_016971</name>
</gene>
<evidence type="ECO:0000313" key="1">
    <source>
        <dbReference type="EMBL" id="KAF7825807.1"/>
    </source>
</evidence>
<reference evidence="1" key="1">
    <citation type="submission" date="2020-09" db="EMBL/GenBank/DDBJ databases">
        <title>Genome-Enabled Discovery of Anthraquinone Biosynthesis in Senna tora.</title>
        <authorList>
            <person name="Kang S.-H."/>
            <person name="Pandey R.P."/>
            <person name="Lee C.-M."/>
            <person name="Sim J.-S."/>
            <person name="Jeong J.-T."/>
            <person name="Choi B.-S."/>
            <person name="Jung M."/>
            <person name="Ginzburg D."/>
            <person name="Zhao K."/>
            <person name="Won S.Y."/>
            <person name="Oh T.-J."/>
            <person name="Yu Y."/>
            <person name="Kim N.-H."/>
            <person name="Lee O.R."/>
            <person name="Lee T.-H."/>
            <person name="Bashyal P."/>
            <person name="Kim T.-S."/>
            <person name="Lee W.-H."/>
            <person name="Kawkins C."/>
            <person name="Kim C.-K."/>
            <person name="Kim J.S."/>
            <person name="Ahn B.O."/>
            <person name="Rhee S.Y."/>
            <person name="Sohng J.K."/>
        </authorList>
    </citation>
    <scope>NUCLEOTIDE SEQUENCE</scope>
    <source>
        <tissue evidence="1">Leaf</tissue>
    </source>
</reference>
<proteinExistence type="predicted"/>
<dbReference type="AlphaFoldDB" id="A0A834TR46"/>
<sequence>MLHSPVFVLDEELSPQSPKEATSHRIFNLRSRSKVLGRSTLSELGCNQFSKLPFDMTFTATTLLFDSSLPLYTEPKLPDPIKLVVENPSVAKCRSCEEGSAPENLLIAIDKKLKFFKCPISSDMLPSKLVYPMDKVSREERFHMEDGIYPVKLFVKRYNFSSFLREPSSFGIMPISLFVDKSKYLSSVQLVKLMGISLINALSHRERFCNLYKRPNSAGISPWKLLLLRLRFLKKESLSFGDSTEQASPIPNSEIIAFSSLGCIEINSSKLISSATAVAGCLLPVSISKTRIPKEYTSPCVDTSEPVPYSDMCCYMINALFRTFIATSLSSDSILPLYTEPKLPDPIKFTMENPSVTLCRFRYDTMASWSIVGEVEEDVLFLFLLHSEMPPQSLLLPAIDIALAFLKTPSVGTSPSNILKETFKYSRTEMFCKPVGIEPDKLFCDRSR</sequence>
<accession>A0A834TR46</accession>
<keyword evidence="2" id="KW-1185">Reference proteome</keyword>